<dbReference type="GO" id="GO:0016620">
    <property type="term" value="F:oxidoreductase activity, acting on the aldehyde or oxo group of donors, NAD or NADP as acceptor"/>
    <property type="evidence" value="ECO:0007669"/>
    <property type="project" value="InterPro"/>
</dbReference>
<dbReference type="InterPro" id="IPR016161">
    <property type="entry name" value="Ald_DH/histidinol_DH"/>
</dbReference>
<dbReference type="InterPro" id="IPR016162">
    <property type="entry name" value="Ald_DH_N"/>
</dbReference>
<dbReference type="SUPFAM" id="SSF53720">
    <property type="entry name" value="ALDH-like"/>
    <property type="match status" value="1"/>
</dbReference>
<dbReference type="PANTHER" id="PTHR11699">
    <property type="entry name" value="ALDEHYDE DEHYDROGENASE-RELATED"/>
    <property type="match status" value="1"/>
</dbReference>
<evidence type="ECO:0000256" key="1">
    <source>
        <dbReference type="ARBA" id="ARBA00023002"/>
    </source>
</evidence>
<dbReference type="Gene3D" id="3.40.605.10">
    <property type="entry name" value="Aldehyde Dehydrogenase, Chain A, domain 1"/>
    <property type="match status" value="1"/>
</dbReference>
<keyword evidence="1 3" id="KW-0560">Oxidoreductase</keyword>
<dbReference type="PROSITE" id="PS00687">
    <property type="entry name" value="ALDEHYDE_DEHYDR_GLU"/>
    <property type="match status" value="1"/>
</dbReference>
<feature type="domain" description="Aldehyde dehydrogenase" evidence="4">
    <location>
        <begin position="310"/>
        <end position="727"/>
    </location>
</feature>
<dbReference type="Pfam" id="PF00171">
    <property type="entry name" value="Aldedh"/>
    <property type="match status" value="1"/>
</dbReference>
<dbReference type="FunFam" id="3.40.309.10:FF:000009">
    <property type="entry name" value="Aldehyde dehydrogenase A"/>
    <property type="match status" value="1"/>
</dbReference>
<evidence type="ECO:0000313" key="7">
    <source>
        <dbReference type="Proteomes" id="UP001177023"/>
    </source>
</evidence>
<gene>
    <name evidence="6" type="ORF">MSPICULIGERA_LOCUS291</name>
</gene>
<sequence length="767" mass="83250">MELKIDTHHHIVPPDYAKWLDSRGITAGGLPIPVWSAEGSLDLMESQGTSCSILSVSTPGVHLGNDQEARAQAREVNEYAASVIRTYPGKFGFFATLTLPDVEGAIAEAAYAFDKLGADGVILLANVGGRYLGEAAFEPLMEELNRRSSVVFIHPSELPCEPVEGIPPYVADFLLDTTRAAINIAKAGWLERYPNISFVLSHGGGFLPFAAQRIARAVSDGGPDDVGIERLRKFYFDTALASSPFALAALLEFAKPERVFFGSDWPYAPKARSMNFLSLLENYAMDDATRRRIYRENAAQLFKKKSRLKRQIDVKNPRTGTVDYRIARLSETDFDTVCQELRSGQKTWSKAGLEARVKVLLQWADAIEVNANLIGSAEALDTGRQRLSHEVPHMVVGSIRDWCAKAPHIFASAQRTGTSVINANVVFETQLVPYGLVGFITPWNHPFLLSMIDAIPALLAGCAAVIKPSEIAPRFIEPVMETVRQFPELAAVLRYVAGDGATGQALIQRVDAVCFTGSIKTGRLVAEACARRLIPAFLELGGKDPAIVTEHADLERAATSVLRGSVFAMGQICFSVERVYVHESVYDDFVALLAGKSQALELAYPDPAHGDLGPFILASQAAIVDSHIDDAVSQGAKVVTGGRSENLGGGHYMRATVISDVTHDMKLMTDETFGPVTPVMKYRTEDEAVALANDSVYGLSAAVFAGSEEEAMRIGQQIDAGAVALQDAAITIYILRDAEKCLSNHLELAGLAWALTRCCVLSFAKLW</sequence>
<dbReference type="InterPro" id="IPR032466">
    <property type="entry name" value="Metal_Hydrolase"/>
</dbReference>
<dbReference type="GO" id="GO:0016787">
    <property type="term" value="F:hydrolase activity"/>
    <property type="evidence" value="ECO:0007669"/>
    <property type="project" value="InterPro"/>
</dbReference>
<dbReference type="Pfam" id="PF04909">
    <property type="entry name" value="Amidohydro_2"/>
    <property type="match status" value="1"/>
</dbReference>
<feature type="non-terminal residue" evidence="6">
    <location>
        <position position="1"/>
    </location>
</feature>
<evidence type="ECO:0000259" key="4">
    <source>
        <dbReference type="Pfam" id="PF00171"/>
    </source>
</evidence>
<dbReference type="Gene3D" id="3.20.20.140">
    <property type="entry name" value="Metal-dependent hydrolases"/>
    <property type="match status" value="1"/>
</dbReference>
<dbReference type="InterPro" id="IPR029510">
    <property type="entry name" value="Ald_DH_CS_GLU"/>
</dbReference>
<dbReference type="Proteomes" id="UP001177023">
    <property type="component" value="Unassembled WGS sequence"/>
</dbReference>
<proteinExistence type="inferred from homology"/>
<dbReference type="InterPro" id="IPR016163">
    <property type="entry name" value="Ald_DH_C"/>
</dbReference>
<evidence type="ECO:0000256" key="2">
    <source>
        <dbReference type="PROSITE-ProRule" id="PRU10007"/>
    </source>
</evidence>
<reference evidence="6" key="1">
    <citation type="submission" date="2023-06" db="EMBL/GenBank/DDBJ databases">
        <authorList>
            <person name="Delattre M."/>
        </authorList>
    </citation>
    <scope>NUCLEOTIDE SEQUENCE</scope>
    <source>
        <strain evidence="6">AF72</strain>
    </source>
</reference>
<dbReference type="CDD" id="cd01292">
    <property type="entry name" value="metallo-dependent_hydrolases"/>
    <property type="match status" value="1"/>
</dbReference>
<evidence type="ECO:0000313" key="6">
    <source>
        <dbReference type="EMBL" id="CAJ0557533.1"/>
    </source>
</evidence>
<feature type="domain" description="Amidohydrolase-related" evidence="5">
    <location>
        <begin position="5"/>
        <end position="303"/>
    </location>
</feature>
<dbReference type="EMBL" id="CATQJA010000034">
    <property type="protein sequence ID" value="CAJ0557533.1"/>
    <property type="molecule type" value="Genomic_DNA"/>
</dbReference>
<evidence type="ECO:0008006" key="8">
    <source>
        <dbReference type="Google" id="ProtNLM"/>
    </source>
</evidence>
<dbReference type="Gene3D" id="3.40.309.10">
    <property type="entry name" value="Aldehyde Dehydrogenase, Chain A, domain 2"/>
    <property type="match status" value="1"/>
</dbReference>
<dbReference type="SUPFAM" id="SSF51556">
    <property type="entry name" value="Metallo-dependent hydrolases"/>
    <property type="match status" value="1"/>
</dbReference>
<evidence type="ECO:0000259" key="5">
    <source>
        <dbReference type="Pfam" id="PF04909"/>
    </source>
</evidence>
<name>A0AA36C4V9_9BILA</name>
<protein>
    <recommendedName>
        <fullName evidence="8">Aldehyde dehydrogenase</fullName>
    </recommendedName>
</protein>
<organism evidence="6 7">
    <name type="scientific">Mesorhabditis spiculigera</name>
    <dbReference type="NCBI Taxonomy" id="96644"/>
    <lineage>
        <taxon>Eukaryota</taxon>
        <taxon>Metazoa</taxon>
        <taxon>Ecdysozoa</taxon>
        <taxon>Nematoda</taxon>
        <taxon>Chromadorea</taxon>
        <taxon>Rhabditida</taxon>
        <taxon>Rhabditina</taxon>
        <taxon>Rhabditomorpha</taxon>
        <taxon>Rhabditoidea</taxon>
        <taxon>Rhabditidae</taxon>
        <taxon>Mesorhabditinae</taxon>
        <taxon>Mesorhabditis</taxon>
    </lineage>
</organism>
<feature type="active site" evidence="2">
    <location>
        <position position="539"/>
    </location>
</feature>
<dbReference type="InterPro" id="IPR006680">
    <property type="entry name" value="Amidohydro-rel"/>
</dbReference>
<dbReference type="AlphaFoldDB" id="A0AA36C4V9"/>
<accession>A0AA36C4V9</accession>
<dbReference type="InterPro" id="IPR015590">
    <property type="entry name" value="Aldehyde_DH_dom"/>
</dbReference>
<evidence type="ECO:0000256" key="3">
    <source>
        <dbReference type="RuleBase" id="RU003345"/>
    </source>
</evidence>
<keyword evidence="7" id="KW-1185">Reference proteome</keyword>
<comment type="similarity">
    <text evidence="3">Belongs to the aldehyde dehydrogenase family.</text>
</comment>
<comment type="caution">
    <text evidence="6">The sequence shown here is derived from an EMBL/GenBank/DDBJ whole genome shotgun (WGS) entry which is preliminary data.</text>
</comment>